<keyword evidence="7 10" id="KW-0472">Membrane</keyword>
<dbReference type="Proteomes" id="UP000193689">
    <property type="component" value="Unassembled WGS sequence"/>
</dbReference>
<dbReference type="GO" id="GO:0000750">
    <property type="term" value="P:pheromone-dependent signal transduction involved in conjugation with cellular fusion"/>
    <property type="evidence" value="ECO:0007669"/>
    <property type="project" value="TreeGrafter"/>
</dbReference>
<feature type="transmembrane region" description="Helical" evidence="10">
    <location>
        <begin position="132"/>
        <end position="151"/>
    </location>
</feature>
<dbReference type="EMBL" id="MCFJ01000002">
    <property type="protein sequence ID" value="ORY69759.1"/>
    <property type="molecule type" value="Genomic_DNA"/>
</dbReference>
<keyword evidence="4 10" id="KW-0812">Transmembrane</keyword>
<keyword evidence="8 11" id="KW-0675">Receptor</keyword>
<keyword evidence="5 10" id="KW-1133">Transmembrane helix</keyword>
<dbReference type="GO" id="GO:0005886">
    <property type="term" value="C:plasma membrane"/>
    <property type="evidence" value="ECO:0007669"/>
    <property type="project" value="TreeGrafter"/>
</dbReference>
<evidence type="ECO:0000256" key="6">
    <source>
        <dbReference type="ARBA" id="ARBA00023040"/>
    </source>
</evidence>
<feature type="transmembrane region" description="Helical" evidence="10">
    <location>
        <begin position="297"/>
        <end position="314"/>
    </location>
</feature>
<dbReference type="RefSeq" id="XP_040719709.1">
    <property type="nucleotide sequence ID" value="XM_040855232.1"/>
</dbReference>
<comment type="similarity">
    <text evidence="2">Belongs to the G-protein coupled receptor 4 family.</text>
</comment>
<comment type="caution">
    <text evidence="11">The sequence shown here is derived from an EMBL/GenBank/DDBJ whole genome shotgun (WGS) entry which is preliminary data.</text>
</comment>
<protein>
    <submittedName>
        <fullName evidence="11">Putative mating type pheromone G-protein coupled receptor</fullName>
    </submittedName>
</protein>
<dbReference type="FunCoup" id="A0A1Y2EDV9">
    <property type="interactions" value="70"/>
</dbReference>
<proteinExistence type="inferred from homology"/>
<dbReference type="PRINTS" id="PR00899">
    <property type="entry name" value="GPCRSTE3"/>
</dbReference>
<reference evidence="11 12" key="1">
    <citation type="submission" date="2016-07" db="EMBL/GenBank/DDBJ databases">
        <title>Pervasive Adenine N6-methylation of Active Genes in Fungi.</title>
        <authorList>
            <consortium name="DOE Joint Genome Institute"/>
            <person name="Mondo S.J."/>
            <person name="Dannebaum R.O."/>
            <person name="Kuo R.C."/>
            <person name="Labutti K."/>
            <person name="Haridas S."/>
            <person name="Kuo A."/>
            <person name="Salamov A."/>
            <person name="Ahrendt S.R."/>
            <person name="Lipzen A."/>
            <person name="Sullivan W."/>
            <person name="Andreopoulos W.B."/>
            <person name="Clum A."/>
            <person name="Lindquist E."/>
            <person name="Daum C."/>
            <person name="Ramamoorthy G.K."/>
            <person name="Gryganskyi A."/>
            <person name="Culley D."/>
            <person name="Magnuson J.K."/>
            <person name="James T.Y."/>
            <person name="O'Malley M.A."/>
            <person name="Stajich J.E."/>
            <person name="Spatafora J.W."/>
            <person name="Visel A."/>
            <person name="Grigoriev I.V."/>
        </authorList>
    </citation>
    <scope>NUCLEOTIDE SEQUENCE [LARGE SCALE GENOMIC DNA]</scope>
    <source>
        <strain evidence="11 12">CBS 129021</strain>
    </source>
</reference>
<organism evidence="11 12">
    <name type="scientific">Pseudomassariella vexata</name>
    <dbReference type="NCBI Taxonomy" id="1141098"/>
    <lineage>
        <taxon>Eukaryota</taxon>
        <taxon>Fungi</taxon>
        <taxon>Dikarya</taxon>
        <taxon>Ascomycota</taxon>
        <taxon>Pezizomycotina</taxon>
        <taxon>Sordariomycetes</taxon>
        <taxon>Xylariomycetidae</taxon>
        <taxon>Amphisphaeriales</taxon>
        <taxon>Pseudomassariaceae</taxon>
        <taxon>Pseudomassariella</taxon>
    </lineage>
</organism>
<dbReference type="InterPro" id="IPR001499">
    <property type="entry name" value="GPCR_STE3"/>
</dbReference>
<gene>
    <name evidence="11" type="ORF">BCR38DRAFT_333472</name>
</gene>
<dbReference type="GeneID" id="63771444"/>
<evidence type="ECO:0000313" key="12">
    <source>
        <dbReference type="Proteomes" id="UP000193689"/>
    </source>
</evidence>
<dbReference type="Pfam" id="PF02076">
    <property type="entry name" value="STE3"/>
    <property type="match status" value="1"/>
</dbReference>
<evidence type="ECO:0000313" key="11">
    <source>
        <dbReference type="EMBL" id="ORY69759.1"/>
    </source>
</evidence>
<evidence type="ECO:0000256" key="9">
    <source>
        <dbReference type="ARBA" id="ARBA00023224"/>
    </source>
</evidence>
<dbReference type="CDD" id="cd14966">
    <property type="entry name" value="7tmD_STE3"/>
    <property type="match status" value="1"/>
</dbReference>
<name>A0A1Y2EDV9_9PEZI</name>
<evidence type="ECO:0000256" key="8">
    <source>
        <dbReference type="ARBA" id="ARBA00023170"/>
    </source>
</evidence>
<feature type="transmembrane region" description="Helical" evidence="10">
    <location>
        <begin position="230"/>
        <end position="251"/>
    </location>
</feature>
<comment type="subcellular location">
    <subcellularLocation>
        <location evidence="1">Membrane</location>
        <topology evidence="1">Multi-pass membrane protein</topology>
    </subcellularLocation>
</comment>
<evidence type="ECO:0000256" key="2">
    <source>
        <dbReference type="ARBA" id="ARBA00011085"/>
    </source>
</evidence>
<keyword evidence="12" id="KW-1185">Reference proteome</keyword>
<accession>A0A1Y2EDV9</accession>
<dbReference type="PANTHER" id="PTHR28097">
    <property type="entry name" value="PHEROMONE A FACTOR RECEPTOR"/>
    <property type="match status" value="1"/>
</dbReference>
<evidence type="ECO:0000256" key="5">
    <source>
        <dbReference type="ARBA" id="ARBA00022989"/>
    </source>
</evidence>
<feature type="transmembrane region" description="Helical" evidence="10">
    <location>
        <begin position="90"/>
        <end position="111"/>
    </location>
</feature>
<dbReference type="GO" id="GO:0004932">
    <property type="term" value="F:mating-type factor pheromone receptor activity"/>
    <property type="evidence" value="ECO:0007669"/>
    <property type="project" value="InterPro"/>
</dbReference>
<dbReference type="PANTHER" id="PTHR28097:SF1">
    <property type="entry name" value="PHEROMONE A FACTOR RECEPTOR"/>
    <property type="match status" value="1"/>
</dbReference>
<feature type="transmembrane region" description="Helical" evidence="10">
    <location>
        <begin position="47"/>
        <end position="70"/>
    </location>
</feature>
<sequence length="336" mass="38132">MPNSFDEARYSYNPGLTANCVCRVFFAIIGTLLCWVPFHLLSRNGEFAAVVLIADVVILNLFTILNSLIWRSDNWDIWWDGVGLCDIETYLNGPLLTIYAAAMFAVMRNLAQQVGLMRASALTPEEKKKRNLIQAVIIFPIPVVQLIFTWFDLAQRYQIGTLIGCSAVYDGSWPKILIYSAPPTLFALGTSPYAFLTWKRFNAISKSTKDALAASNSTVASRAQRTRRRLYQMSLSILVPYVPLMVAFLIANVQDTDFRPYDYRRMHSNAQEDGQYPWDAILFVPSWLVPFSTINQPWIPILTTMPIFVFFGLTREAIETYRGYARAVGLGRFFPA</sequence>
<feature type="transmembrane region" description="Helical" evidence="10">
    <location>
        <begin position="176"/>
        <end position="196"/>
    </location>
</feature>
<keyword evidence="9" id="KW-0807">Transducer</keyword>
<dbReference type="AlphaFoldDB" id="A0A1Y2EDV9"/>
<dbReference type="OrthoDB" id="2874149at2759"/>
<evidence type="ECO:0000256" key="3">
    <source>
        <dbReference type="ARBA" id="ARBA00022507"/>
    </source>
</evidence>
<keyword evidence="3" id="KW-0589">Pheromone response</keyword>
<dbReference type="InParanoid" id="A0A1Y2EDV9"/>
<feature type="transmembrane region" description="Helical" evidence="10">
    <location>
        <begin position="16"/>
        <end position="35"/>
    </location>
</feature>
<evidence type="ECO:0000256" key="1">
    <source>
        <dbReference type="ARBA" id="ARBA00004141"/>
    </source>
</evidence>
<keyword evidence="6" id="KW-0297">G-protein coupled receptor</keyword>
<evidence type="ECO:0000256" key="7">
    <source>
        <dbReference type="ARBA" id="ARBA00023136"/>
    </source>
</evidence>
<evidence type="ECO:0000256" key="10">
    <source>
        <dbReference type="SAM" id="Phobius"/>
    </source>
</evidence>
<evidence type="ECO:0000256" key="4">
    <source>
        <dbReference type="ARBA" id="ARBA00022692"/>
    </source>
</evidence>